<evidence type="ECO:0000256" key="3">
    <source>
        <dbReference type="ARBA" id="ARBA00006113"/>
    </source>
</evidence>
<feature type="binding site" description="axial binding residue" evidence="20">
    <location>
        <position position="131"/>
    </location>
    <ligand>
        <name>heme c</name>
        <dbReference type="ChEBI" id="CHEBI:61717"/>
        <label>1</label>
    </ligand>
    <ligandPart>
        <name>Fe</name>
        <dbReference type="ChEBI" id="CHEBI:18248"/>
    </ligandPart>
</feature>
<evidence type="ECO:0000313" key="24">
    <source>
        <dbReference type="EMBL" id="RDU72544.1"/>
    </source>
</evidence>
<sequence length="293" mass="32791">MDWLDDHINLIGLIGAVIILLLTIAVGWFYIKKMKTETNDGVLTGHDWDGIREFSNDVPVGYLFALFGVSLWAIWYILFGYPLNSYSQIGEYNEESQAYSKRFDSLYANLDSEKLKLMGEQLFLVQCAQCHGITAEGIDGKAQNLTHWGKLDGIMDTIRHGSMGLKNDEGEEYGAMPEGLLTEEKDIQAVAHYIMSEIVGDTNNTYDEELVKYGKEIYHGEGTCFSCHGDNGEGMEGVAPSLQNYGKTEFLANVLKYGKKGNIGFMPSFEYLGLSNKEVEALQSFIASRHKIQ</sequence>
<evidence type="ECO:0000256" key="16">
    <source>
        <dbReference type="ARBA" id="ARBA00023004"/>
    </source>
</evidence>
<comment type="pathway">
    <text evidence="2">Energy metabolism; oxidative phosphorylation.</text>
</comment>
<feature type="binding site" description="covalent" evidence="21">
    <location>
        <position position="127"/>
    </location>
    <ligand>
        <name>heme c</name>
        <dbReference type="ChEBI" id="CHEBI:61717"/>
        <label>1</label>
    </ligand>
</feature>
<evidence type="ECO:0000256" key="15">
    <source>
        <dbReference type="ARBA" id="ARBA00023002"/>
    </source>
</evidence>
<dbReference type="Gene3D" id="6.10.280.130">
    <property type="match status" value="1"/>
</dbReference>
<dbReference type="RefSeq" id="WP_104763529.1">
    <property type="nucleotide sequence ID" value="NZ_FZPM01000025.1"/>
</dbReference>
<dbReference type="PANTHER" id="PTHR33751">
    <property type="entry name" value="CBB3-TYPE CYTOCHROME C OXIDASE SUBUNIT FIXP"/>
    <property type="match status" value="1"/>
</dbReference>
<keyword evidence="13" id="KW-0249">Electron transport</keyword>
<evidence type="ECO:0000256" key="14">
    <source>
        <dbReference type="ARBA" id="ARBA00022989"/>
    </source>
</evidence>
<dbReference type="GO" id="GO:0009055">
    <property type="term" value="F:electron transfer activity"/>
    <property type="evidence" value="ECO:0007669"/>
    <property type="project" value="InterPro"/>
</dbReference>
<feature type="binding site" description="covalent" evidence="21">
    <location>
        <position position="130"/>
    </location>
    <ligand>
        <name>heme c</name>
        <dbReference type="ChEBI" id="CHEBI:61717"/>
        <label>1</label>
    </ligand>
</feature>
<dbReference type="GO" id="GO:1902600">
    <property type="term" value="P:proton transmembrane transport"/>
    <property type="evidence" value="ECO:0007669"/>
    <property type="project" value="UniProtKB-KW"/>
</dbReference>
<organism evidence="24 25">
    <name type="scientific">Helicobacter aurati</name>
    <dbReference type="NCBI Taxonomy" id="137778"/>
    <lineage>
        <taxon>Bacteria</taxon>
        <taxon>Pseudomonadati</taxon>
        <taxon>Campylobacterota</taxon>
        <taxon>Epsilonproteobacteria</taxon>
        <taxon>Campylobacterales</taxon>
        <taxon>Helicobacteraceae</taxon>
        <taxon>Helicobacter</taxon>
    </lineage>
</organism>
<dbReference type="Gene3D" id="1.10.760.10">
    <property type="entry name" value="Cytochrome c-like domain"/>
    <property type="match status" value="2"/>
</dbReference>
<dbReference type="InterPro" id="IPR050597">
    <property type="entry name" value="Cytochrome_c_Oxidase_Subunit"/>
</dbReference>
<dbReference type="InterPro" id="IPR038414">
    <property type="entry name" value="CcoP_N_sf"/>
</dbReference>
<keyword evidence="10 20" id="KW-0479">Metal-binding</keyword>
<evidence type="ECO:0000313" key="25">
    <source>
        <dbReference type="Proteomes" id="UP000256424"/>
    </source>
</evidence>
<evidence type="ECO:0000259" key="23">
    <source>
        <dbReference type="PROSITE" id="PS51007"/>
    </source>
</evidence>
<feature type="binding site" description="covalent" evidence="21">
    <location>
        <position position="227"/>
    </location>
    <ligand>
        <name>heme c</name>
        <dbReference type="ChEBI" id="CHEBI:61717"/>
        <label>2</label>
    </ligand>
</feature>
<dbReference type="Pfam" id="PF00034">
    <property type="entry name" value="Cytochrom_C"/>
    <property type="match status" value="1"/>
</dbReference>
<dbReference type="GO" id="GO:0006119">
    <property type="term" value="P:oxidative phosphorylation"/>
    <property type="evidence" value="ECO:0007669"/>
    <property type="project" value="UniProtKB-UniPathway"/>
</dbReference>
<feature type="binding site" description="covalent" evidence="21">
    <location>
        <position position="224"/>
    </location>
    <ligand>
        <name>heme c</name>
        <dbReference type="ChEBI" id="CHEBI:61717"/>
        <label>2</label>
    </ligand>
</feature>
<evidence type="ECO:0000256" key="8">
    <source>
        <dbReference type="ARBA" id="ARBA00022660"/>
    </source>
</evidence>
<feature type="binding site" description="axial binding residue" evidence="20">
    <location>
        <position position="176"/>
    </location>
    <ligand>
        <name>heme c</name>
        <dbReference type="ChEBI" id="CHEBI:61717"/>
        <label>2</label>
    </ligand>
    <ligandPart>
        <name>Fe</name>
        <dbReference type="ChEBI" id="CHEBI:18248"/>
    </ligandPart>
</feature>
<evidence type="ECO:0000256" key="1">
    <source>
        <dbReference type="ARBA" id="ARBA00004533"/>
    </source>
</evidence>
<keyword evidence="7 21" id="KW-0349">Heme</keyword>
<keyword evidence="11" id="KW-0677">Repeat</keyword>
<dbReference type="GO" id="GO:0020037">
    <property type="term" value="F:heme binding"/>
    <property type="evidence" value="ECO:0007669"/>
    <property type="project" value="InterPro"/>
</dbReference>
<keyword evidence="12" id="KW-0375">Hydrogen ion transport</keyword>
<dbReference type="PROSITE" id="PS51007">
    <property type="entry name" value="CYTC"/>
    <property type="match status" value="2"/>
</dbReference>
<keyword evidence="9 22" id="KW-0812">Transmembrane</keyword>
<dbReference type="Pfam" id="PF13442">
    <property type="entry name" value="Cytochrome_CBB3"/>
    <property type="match status" value="1"/>
</dbReference>
<dbReference type="Proteomes" id="UP000256424">
    <property type="component" value="Unassembled WGS sequence"/>
</dbReference>
<evidence type="ECO:0000256" key="22">
    <source>
        <dbReference type="SAM" id="Phobius"/>
    </source>
</evidence>
<feature type="transmembrane region" description="Helical" evidence="22">
    <location>
        <begin position="60"/>
        <end position="79"/>
    </location>
</feature>
<feature type="domain" description="Cytochrome c" evidence="23">
    <location>
        <begin position="114"/>
        <end position="198"/>
    </location>
</feature>
<evidence type="ECO:0000256" key="21">
    <source>
        <dbReference type="PIRSR" id="PIRSR000006-2"/>
    </source>
</evidence>
<evidence type="ECO:0000256" key="7">
    <source>
        <dbReference type="ARBA" id="ARBA00022617"/>
    </source>
</evidence>
<evidence type="ECO:0000256" key="18">
    <source>
        <dbReference type="ARBA" id="ARBA00023136"/>
    </source>
</evidence>
<keyword evidence="16 20" id="KW-0408">Iron</keyword>
<feature type="binding site" description="axial binding residue" evidence="20">
    <location>
        <position position="266"/>
    </location>
    <ligand>
        <name>heme c</name>
        <dbReference type="ChEBI" id="CHEBI:61717"/>
        <label>1</label>
    </ligand>
    <ligandPart>
        <name>Fe</name>
        <dbReference type="ChEBI" id="CHEBI:18248"/>
    </ligandPart>
</feature>
<keyword evidence="14 22" id="KW-1133">Transmembrane helix</keyword>
<dbReference type="GO" id="GO:0005886">
    <property type="term" value="C:plasma membrane"/>
    <property type="evidence" value="ECO:0007669"/>
    <property type="project" value="UniProtKB-SubCell"/>
</dbReference>
<comment type="similarity">
    <text evidence="3">Belongs to the CcoP / FixP family.</text>
</comment>
<keyword evidence="15" id="KW-0560">Oxidoreductase</keyword>
<keyword evidence="18 22" id="KW-0472">Membrane</keyword>
<evidence type="ECO:0000256" key="20">
    <source>
        <dbReference type="PIRSR" id="PIRSR000006-1"/>
    </source>
</evidence>
<evidence type="ECO:0000256" key="13">
    <source>
        <dbReference type="ARBA" id="ARBA00022982"/>
    </source>
</evidence>
<evidence type="ECO:0000256" key="11">
    <source>
        <dbReference type="ARBA" id="ARBA00022737"/>
    </source>
</evidence>
<proteinExistence type="inferred from homology"/>
<evidence type="ECO:0000256" key="2">
    <source>
        <dbReference type="ARBA" id="ARBA00004673"/>
    </source>
</evidence>
<keyword evidence="17" id="KW-0406">Ion transport</keyword>
<dbReference type="InterPro" id="IPR009056">
    <property type="entry name" value="Cyt_c-like_dom"/>
</dbReference>
<dbReference type="Pfam" id="PF14715">
    <property type="entry name" value="FixP_N"/>
    <property type="match status" value="1"/>
</dbReference>
<dbReference type="OrthoDB" id="9811281at2"/>
<dbReference type="GO" id="GO:0016491">
    <property type="term" value="F:oxidoreductase activity"/>
    <property type="evidence" value="ECO:0007669"/>
    <property type="project" value="UniProtKB-KW"/>
</dbReference>
<comment type="subcellular location">
    <subcellularLocation>
        <location evidence="1">Cell inner membrane</location>
    </subcellularLocation>
</comment>
<feature type="transmembrane region" description="Helical" evidence="22">
    <location>
        <begin position="7"/>
        <end position="31"/>
    </location>
</feature>
<evidence type="ECO:0000256" key="10">
    <source>
        <dbReference type="ARBA" id="ARBA00022723"/>
    </source>
</evidence>
<reference evidence="24 25" key="1">
    <citation type="submission" date="2018-04" db="EMBL/GenBank/DDBJ databases">
        <title>Novel Campyloabacter and Helicobacter Species and Strains.</title>
        <authorList>
            <person name="Mannion A.J."/>
            <person name="Shen Z."/>
            <person name="Fox J.G."/>
        </authorList>
    </citation>
    <scope>NUCLEOTIDE SEQUENCE [LARGE SCALE GENOMIC DNA]</scope>
    <source>
        <strain evidence="24 25">MIT 97-5075</strain>
    </source>
</reference>
<keyword evidence="8" id="KW-0679">Respiratory chain</keyword>
<feature type="binding site" description="axial binding residue" evidence="20">
    <location>
        <position position="228"/>
    </location>
    <ligand>
        <name>heme c</name>
        <dbReference type="ChEBI" id="CHEBI:61717"/>
        <label>2</label>
    </ligand>
    <ligandPart>
        <name>Fe</name>
        <dbReference type="ChEBI" id="CHEBI:18248"/>
    </ligandPart>
</feature>
<evidence type="ECO:0000256" key="17">
    <source>
        <dbReference type="ARBA" id="ARBA00023065"/>
    </source>
</evidence>
<evidence type="ECO:0000256" key="4">
    <source>
        <dbReference type="ARBA" id="ARBA00022448"/>
    </source>
</evidence>
<gene>
    <name evidence="24" type="ORF">CQA66_04335</name>
</gene>
<dbReference type="SUPFAM" id="SSF46626">
    <property type="entry name" value="Cytochrome c"/>
    <property type="match status" value="2"/>
</dbReference>
<dbReference type="InterPro" id="IPR004678">
    <property type="entry name" value="Cyt_c_oxidase_cbb3_su3"/>
</dbReference>
<keyword evidence="25" id="KW-1185">Reference proteome</keyword>
<evidence type="ECO:0000256" key="6">
    <source>
        <dbReference type="ARBA" id="ARBA00022519"/>
    </source>
</evidence>
<name>A0A3D8J6L8_9HELI</name>
<comment type="caution">
    <text evidence="24">The sequence shown here is derived from an EMBL/GenBank/DDBJ whole genome shotgun (WGS) entry which is preliminary data.</text>
</comment>
<keyword evidence="6" id="KW-0997">Cell inner membrane</keyword>
<keyword evidence="4" id="KW-0813">Transport</keyword>
<evidence type="ECO:0000256" key="12">
    <source>
        <dbReference type="ARBA" id="ARBA00022781"/>
    </source>
</evidence>
<dbReference type="UniPathway" id="UPA00705"/>
<keyword evidence="5" id="KW-1003">Cell membrane</keyword>
<accession>A0A3D8J6L8</accession>
<dbReference type="PANTHER" id="PTHR33751:SF1">
    <property type="entry name" value="CBB3-TYPE CYTOCHROME C OXIDASE SUBUNIT FIXP"/>
    <property type="match status" value="1"/>
</dbReference>
<evidence type="ECO:0000256" key="5">
    <source>
        <dbReference type="ARBA" id="ARBA00022475"/>
    </source>
</evidence>
<dbReference type="InterPro" id="IPR032858">
    <property type="entry name" value="CcoP_N"/>
</dbReference>
<dbReference type="GO" id="GO:0046872">
    <property type="term" value="F:metal ion binding"/>
    <property type="evidence" value="ECO:0007669"/>
    <property type="project" value="UniProtKB-KW"/>
</dbReference>
<dbReference type="AlphaFoldDB" id="A0A3D8J6L8"/>
<dbReference type="EMBL" id="NXLW01000006">
    <property type="protein sequence ID" value="RDU72544.1"/>
    <property type="molecule type" value="Genomic_DNA"/>
</dbReference>
<protein>
    <recommendedName>
        <fullName evidence="19">Cytochrome c oxidase subunit III</fullName>
    </recommendedName>
</protein>
<feature type="domain" description="Cytochrome c" evidence="23">
    <location>
        <begin position="209"/>
        <end position="290"/>
    </location>
</feature>
<dbReference type="PIRSF" id="PIRSF000006">
    <property type="entry name" value="Cbb3-Cox_fixP"/>
    <property type="match status" value="1"/>
</dbReference>
<comment type="cofactor">
    <cofactor evidence="21">
        <name>heme c</name>
        <dbReference type="ChEBI" id="CHEBI:61717"/>
    </cofactor>
    <text evidence="21">Binds 2 heme C groups per subunit.</text>
</comment>
<evidence type="ECO:0000256" key="19">
    <source>
        <dbReference type="ARBA" id="ARBA00029635"/>
    </source>
</evidence>
<dbReference type="InterPro" id="IPR036909">
    <property type="entry name" value="Cyt_c-like_dom_sf"/>
</dbReference>
<evidence type="ECO:0000256" key="9">
    <source>
        <dbReference type="ARBA" id="ARBA00022692"/>
    </source>
</evidence>